<dbReference type="GO" id="GO:0051131">
    <property type="term" value="P:chaperone-mediated protein complex assembly"/>
    <property type="evidence" value="ECO:0007669"/>
    <property type="project" value="TreeGrafter"/>
</dbReference>
<dbReference type="InterPro" id="IPR020568">
    <property type="entry name" value="Ribosomal_Su5_D2-typ_SF"/>
</dbReference>
<evidence type="ECO:0000313" key="9">
    <source>
        <dbReference type="Proteomes" id="UP000241474"/>
    </source>
</evidence>
<dbReference type="Pfam" id="PF00004">
    <property type="entry name" value="AAA"/>
    <property type="match status" value="1"/>
</dbReference>
<protein>
    <submittedName>
        <fullName evidence="8">Lon protease-like protein</fullName>
    </submittedName>
</protein>
<dbReference type="Gene3D" id="3.30.230.10">
    <property type="match status" value="1"/>
</dbReference>
<dbReference type="InterPro" id="IPR003593">
    <property type="entry name" value="AAA+_ATPase"/>
</dbReference>
<dbReference type="InterPro" id="IPR054594">
    <property type="entry name" value="Lon_lid"/>
</dbReference>
<comment type="similarity">
    <text evidence="6">Belongs to the peptidase S16 family.</text>
</comment>
<sequence length="1024" mass="116939">MTENNYGIRDIKNQHLKYSYKKYTDLIIGFEKHAKRMYDDWVIDINNRNIIMHKLDNLVRSMIKIYNECIMEIYNKTPNENESDNISNTNKKINNAIYNKIYNEINKIERIENKNNKLVDSFNSIREQLIELAKNNGFHTINDFIGLYVGENYESLFNNLDMETFELYKGVFVPLSISINKIKKKYRDTDKQDTITISKIPSKCDGLIENTCTVTITMNNIFTEIIFEGYVSADILNAYLRTSQIYSKHLFNVKNESKRIVKESYPHVDEYFIAKYAKLINSNVYFINNPDEMATKIDSDYMLFTDLTTKNFNTIVKEFVNSNLPTMFSYINVLLMGSNQDVNNAGLLFNLLKDRKIGSETLSDIIYHNLSFHLQIKLKKIINSIKNELGKIRSLTPEEIPIEKKLASMVNMPENVKNYIIEKNNEIKTGENNYKLQMAINGLMQFPWKPKDFNNNNYFQIKNSVTKSRNYLQNVAKKLNETVFGHENSKKVLIELVGKWIQNPESSGQVIGLVGPPGVGKTLLAKGISAALGIPLSIVGLGGMSDSADLIGHSFTYAGAQYGMIVRQMIKAGNWRSVMFFDEVDKVSKRNDTNEIYNTLIHITDPNMNQNFQDRFYSSAIDFDLSGVLIVFSYNSSEKLDPILLDRIKEIKISPYSLKEKILIAQNHVIKELCSNIGFDRDKINIGDDIVEYIIEKYTMEAGVRELKRKLEQILLKVNIDRFYMRGPFYNLLKKYNPETQSDDNSHSLEENQINMYVDYKPSLLEKNSDPNIINKIFNLDIDDHIIITKELVHKYLDKPTLTTEEIHKTNMIGVINGLYATSVGMGGIVPIQIYKNFVGDKNDGSNLKLKITGNQKQVMRESVMCALTTAVNVLNNSIKSKILDKFPHGFHVHAPDGGTPKDGPSAGCAFTTAFVSAILGKKINRHVAMTGEIELTGKISKIGGLDAKLTGAKKAGIKCVYICEDNKEDYEIIKKKSPELFQDGLEIKIVNHIIEIITDPNVIIDIDVNDFDKDLISEFKKLK</sequence>
<evidence type="ECO:0000259" key="7">
    <source>
        <dbReference type="PROSITE" id="PS51786"/>
    </source>
</evidence>
<dbReference type="GO" id="GO:0004176">
    <property type="term" value="F:ATP-dependent peptidase activity"/>
    <property type="evidence" value="ECO:0007669"/>
    <property type="project" value="UniProtKB-UniRule"/>
</dbReference>
<evidence type="ECO:0000256" key="4">
    <source>
        <dbReference type="ARBA" id="ARBA00022825"/>
    </source>
</evidence>
<dbReference type="GO" id="GO:0005524">
    <property type="term" value="F:ATP binding"/>
    <property type="evidence" value="ECO:0007669"/>
    <property type="project" value="UniProtKB-KW"/>
</dbReference>
<dbReference type="PROSITE" id="PS51786">
    <property type="entry name" value="LON_PROTEOLYTIC"/>
    <property type="match status" value="1"/>
</dbReference>
<feature type="active site" evidence="6">
    <location>
        <position position="906"/>
    </location>
</feature>
<dbReference type="GO" id="GO:0006515">
    <property type="term" value="P:protein quality control for misfolded or incompletely synthesized proteins"/>
    <property type="evidence" value="ECO:0007669"/>
    <property type="project" value="TreeGrafter"/>
</dbReference>
<keyword evidence="3 6" id="KW-0378">Hydrolase</keyword>
<evidence type="ECO:0000313" key="8">
    <source>
        <dbReference type="EMBL" id="AKI79016.1"/>
    </source>
</evidence>
<dbReference type="GO" id="GO:0016887">
    <property type="term" value="F:ATP hydrolysis activity"/>
    <property type="evidence" value="ECO:0007669"/>
    <property type="project" value="InterPro"/>
</dbReference>
<organism evidence="8 9">
    <name type="scientific">Acanthamoeba polyphaga mimivirus</name>
    <name type="common">APMV</name>
    <dbReference type="NCBI Taxonomy" id="212035"/>
    <lineage>
        <taxon>Viruses</taxon>
        <taxon>Varidnaviria</taxon>
        <taxon>Bamfordvirae</taxon>
        <taxon>Nucleocytoviricota</taxon>
        <taxon>Megaviricetes</taxon>
        <taxon>Imitervirales</taxon>
        <taxon>Mimiviridae</taxon>
        <taxon>Megamimivirinae</taxon>
        <taxon>Mimivirus</taxon>
        <taxon>Mimivirus bradfordmassiliense</taxon>
    </lineage>
</organism>
<evidence type="ECO:0000256" key="6">
    <source>
        <dbReference type="PROSITE-ProRule" id="PRU01122"/>
    </source>
</evidence>
<dbReference type="GO" id="GO:0007005">
    <property type="term" value="P:mitochondrion organization"/>
    <property type="evidence" value="ECO:0007669"/>
    <property type="project" value="TreeGrafter"/>
</dbReference>
<feature type="active site" evidence="6">
    <location>
        <position position="949"/>
    </location>
</feature>
<dbReference type="InterPro" id="IPR027417">
    <property type="entry name" value="P-loop_NTPase"/>
</dbReference>
<evidence type="ECO:0000256" key="3">
    <source>
        <dbReference type="ARBA" id="ARBA00022801"/>
    </source>
</evidence>
<dbReference type="Gene3D" id="1.10.8.60">
    <property type="match status" value="1"/>
</dbReference>
<dbReference type="SMART" id="SM00382">
    <property type="entry name" value="AAA"/>
    <property type="match status" value="1"/>
</dbReference>
<evidence type="ECO:0000256" key="1">
    <source>
        <dbReference type="ARBA" id="ARBA00022670"/>
    </source>
</evidence>
<dbReference type="InterPro" id="IPR014721">
    <property type="entry name" value="Ribsml_uS5_D2-typ_fold_subgr"/>
</dbReference>
<dbReference type="Pfam" id="PF05362">
    <property type="entry name" value="Lon_C"/>
    <property type="match status" value="1"/>
</dbReference>
<name>A0A0G2Y7G4_MIMIV</name>
<evidence type="ECO:0000256" key="5">
    <source>
        <dbReference type="ARBA" id="ARBA00022840"/>
    </source>
</evidence>
<proteinExistence type="inferred from homology"/>
<dbReference type="EMBL" id="KM982401">
    <property type="protein sequence ID" value="AKI79016.1"/>
    <property type="molecule type" value="Genomic_DNA"/>
</dbReference>
<keyword evidence="2" id="KW-0547">Nucleotide-binding</keyword>
<dbReference type="Pfam" id="PF22667">
    <property type="entry name" value="Lon_lid"/>
    <property type="match status" value="1"/>
</dbReference>
<dbReference type="PANTHER" id="PTHR43718">
    <property type="entry name" value="LON PROTEASE"/>
    <property type="match status" value="1"/>
</dbReference>
<dbReference type="InterPro" id="IPR003959">
    <property type="entry name" value="ATPase_AAA_core"/>
</dbReference>
<dbReference type="InterPro" id="IPR027065">
    <property type="entry name" value="Lon_Prtase"/>
</dbReference>
<dbReference type="Gene3D" id="3.40.50.300">
    <property type="entry name" value="P-loop containing nucleotide triphosphate hydrolases"/>
    <property type="match status" value="1"/>
</dbReference>
<dbReference type="GO" id="GO:0003697">
    <property type="term" value="F:single-stranded DNA binding"/>
    <property type="evidence" value="ECO:0007669"/>
    <property type="project" value="TreeGrafter"/>
</dbReference>
<dbReference type="PRINTS" id="PR00830">
    <property type="entry name" value="ENDOLAPTASE"/>
</dbReference>
<keyword evidence="4 6" id="KW-0720">Serine protease</keyword>
<dbReference type="GO" id="GO:0004252">
    <property type="term" value="F:serine-type endopeptidase activity"/>
    <property type="evidence" value="ECO:0007669"/>
    <property type="project" value="UniProtKB-UniRule"/>
</dbReference>
<keyword evidence="5" id="KW-0067">ATP-binding</keyword>
<accession>A0A0G2Y7G4</accession>
<dbReference type="Proteomes" id="UP000241474">
    <property type="component" value="Segment"/>
</dbReference>
<evidence type="ECO:0000256" key="2">
    <source>
        <dbReference type="ARBA" id="ARBA00022741"/>
    </source>
</evidence>
<keyword evidence="1 6" id="KW-0645">Protease</keyword>
<dbReference type="PANTHER" id="PTHR43718:SF2">
    <property type="entry name" value="LON PROTEASE HOMOLOG, MITOCHONDRIAL"/>
    <property type="match status" value="1"/>
</dbReference>
<dbReference type="SUPFAM" id="SSF52540">
    <property type="entry name" value="P-loop containing nucleoside triphosphate hydrolases"/>
    <property type="match status" value="1"/>
</dbReference>
<dbReference type="SUPFAM" id="SSF54211">
    <property type="entry name" value="Ribosomal protein S5 domain 2-like"/>
    <property type="match status" value="1"/>
</dbReference>
<feature type="domain" description="Lon proteolytic" evidence="7">
    <location>
        <begin position="810"/>
        <end position="1004"/>
    </location>
</feature>
<organismHost>
    <name type="scientific">Acanthamoeba polyphaga</name>
    <name type="common">Amoeba</name>
    <dbReference type="NCBI Taxonomy" id="5757"/>
</organismHost>
<reference evidence="8 9" key="1">
    <citation type="submission" date="2014-10" db="EMBL/GenBank/DDBJ databases">
        <title>Pan-genome analysis of Brazilian lineage A amoebal mimiviruses.</title>
        <authorList>
            <person name="Assis F.L."/>
            <person name="Abrahao J.S."/>
            <person name="Kroon E.G."/>
            <person name="Dornas F.P."/>
            <person name="Andrade K.R."/>
            <person name="Borato P.V.M."/>
            <person name="Pilotto M.R."/>
            <person name="Benamar S."/>
            <person name="LaScola B."/>
            <person name="Colson P."/>
        </authorList>
    </citation>
    <scope>NUCLEOTIDE SEQUENCE [LARGE SCALE GENOMIC DNA]</scope>
    <source>
        <strain evidence="8 9">Oyster</strain>
    </source>
</reference>
<dbReference type="InterPro" id="IPR008269">
    <property type="entry name" value="Lon_proteolytic"/>
</dbReference>